<comment type="caution">
    <text evidence="1">The sequence shown here is derived from an EMBL/GenBank/DDBJ whole genome shotgun (WGS) entry which is preliminary data.</text>
</comment>
<sequence length="155" mass="16560">MRNVCFFIGVLTILMLTNCSDNSTGSEGIEDSEKSLAIRLVNTGSEDFEIETGADGTINFCFEGDGCDNSSGGFGFASVHPDQEMFFGESNPDKVAVGVKVGMKITAGKGKIEIVRGLSYRDDAGFLEFTPSKVVHTSNTFTVGDVVGFDWGETD</sequence>
<proteinExistence type="predicted"/>
<evidence type="ECO:0000313" key="1">
    <source>
        <dbReference type="EMBL" id="MCW9714384.1"/>
    </source>
</evidence>
<evidence type="ECO:0000313" key="2">
    <source>
        <dbReference type="Proteomes" id="UP001207337"/>
    </source>
</evidence>
<gene>
    <name evidence="1" type="ORF">LQ318_15865</name>
</gene>
<organism evidence="1 2">
    <name type="scientific">Fodinibius salicampi</name>
    <dbReference type="NCBI Taxonomy" id="1920655"/>
    <lineage>
        <taxon>Bacteria</taxon>
        <taxon>Pseudomonadati</taxon>
        <taxon>Balneolota</taxon>
        <taxon>Balneolia</taxon>
        <taxon>Balneolales</taxon>
        <taxon>Balneolaceae</taxon>
        <taxon>Fodinibius</taxon>
    </lineage>
</organism>
<name>A0ABT3Q2P7_9BACT</name>
<protein>
    <submittedName>
        <fullName evidence="1">Uncharacterized protein</fullName>
    </submittedName>
</protein>
<dbReference type="Proteomes" id="UP001207337">
    <property type="component" value="Unassembled WGS sequence"/>
</dbReference>
<keyword evidence="2" id="KW-1185">Reference proteome</keyword>
<reference evidence="1 2" key="1">
    <citation type="submission" date="2021-11" db="EMBL/GenBank/DDBJ databases">
        <title>Aliifidinibius sp. nov., a new bacterium isolated from saline soil.</title>
        <authorList>
            <person name="Galisteo C."/>
            <person name="De La Haba R."/>
            <person name="Sanchez-Porro C."/>
            <person name="Ventosa A."/>
        </authorList>
    </citation>
    <scope>NUCLEOTIDE SEQUENCE [LARGE SCALE GENOMIC DNA]</scope>
    <source>
        <strain evidence="1 2">KACC 190600</strain>
    </source>
</reference>
<dbReference type="RefSeq" id="WP_265791634.1">
    <property type="nucleotide sequence ID" value="NZ_BAABRS010000005.1"/>
</dbReference>
<accession>A0ABT3Q2P7</accession>
<dbReference type="EMBL" id="JAJNDC010000005">
    <property type="protein sequence ID" value="MCW9714384.1"/>
    <property type="molecule type" value="Genomic_DNA"/>
</dbReference>